<keyword evidence="5" id="KW-0408">Iron</keyword>
<dbReference type="Gene3D" id="3.90.480.10">
    <property type="entry name" value="Sulfite Reductase Hemoprotein,Domain 2"/>
    <property type="match status" value="1"/>
</dbReference>
<dbReference type="InterPro" id="IPR036136">
    <property type="entry name" value="Nit/Sulf_reduc_fer-like_dom_sf"/>
</dbReference>
<gene>
    <name evidence="10" type="primary">sir</name>
    <name evidence="10" type="ORF">DF168_00482</name>
</gene>
<feature type="domain" description="Nitrite/Sulfite reductase ferredoxin-like" evidence="9">
    <location>
        <begin position="361"/>
        <end position="427"/>
    </location>
</feature>
<dbReference type="EMBL" id="CP029803">
    <property type="protein sequence ID" value="AWT59298.1"/>
    <property type="molecule type" value="Genomic_DNA"/>
</dbReference>
<dbReference type="Pfam" id="PF01077">
    <property type="entry name" value="NIR_SIR"/>
    <property type="match status" value="2"/>
</dbReference>
<dbReference type="InterPro" id="IPR051329">
    <property type="entry name" value="NIR_SIR_4Fe-4S"/>
</dbReference>
<keyword evidence="3" id="KW-0479">Metal-binding</keyword>
<dbReference type="InterPro" id="IPR006066">
    <property type="entry name" value="NO2/SO3_Rdtase_FeS/sirohaem_BS"/>
</dbReference>
<dbReference type="PRINTS" id="PR00397">
    <property type="entry name" value="SIROHAEM"/>
</dbReference>
<organism evidence="10 11">
    <name type="scientific">Candidatus Moanibacter tarae</name>
    <dbReference type="NCBI Taxonomy" id="2200854"/>
    <lineage>
        <taxon>Bacteria</taxon>
        <taxon>Pseudomonadati</taxon>
        <taxon>Verrucomicrobiota</taxon>
        <taxon>Opitutia</taxon>
        <taxon>Puniceicoccales</taxon>
        <taxon>Puniceicoccales incertae sedis</taxon>
        <taxon>Candidatus Moanibacter</taxon>
    </lineage>
</organism>
<dbReference type="Proteomes" id="UP000247465">
    <property type="component" value="Chromosome"/>
</dbReference>
<dbReference type="GO" id="GO:0020037">
    <property type="term" value="F:heme binding"/>
    <property type="evidence" value="ECO:0007669"/>
    <property type="project" value="InterPro"/>
</dbReference>
<name>A0A2Z4AEB3_9BACT</name>
<dbReference type="Gene3D" id="3.30.413.10">
    <property type="entry name" value="Sulfite Reductase Hemoprotein, domain 1"/>
    <property type="match status" value="2"/>
</dbReference>
<evidence type="ECO:0000256" key="3">
    <source>
        <dbReference type="ARBA" id="ARBA00022723"/>
    </source>
</evidence>
<dbReference type="Pfam" id="PF03460">
    <property type="entry name" value="NIR_SIR_ferr"/>
    <property type="match status" value="2"/>
</dbReference>
<feature type="domain" description="Nitrite/Sulfite reductase ferredoxin-like" evidence="9">
    <location>
        <begin position="91"/>
        <end position="148"/>
    </location>
</feature>
<dbReference type="InterPro" id="IPR005117">
    <property type="entry name" value="NiRdtase/SiRdtase_haem-b_fer"/>
</dbReference>
<keyword evidence="6" id="KW-0411">Iron-sulfur</keyword>
<evidence type="ECO:0000256" key="7">
    <source>
        <dbReference type="SAM" id="MobiDB-lite"/>
    </source>
</evidence>
<evidence type="ECO:0000259" key="9">
    <source>
        <dbReference type="Pfam" id="PF03460"/>
    </source>
</evidence>
<proteinExistence type="predicted"/>
<dbReference type="GO" id="GO:0050311">
    <property type="term" value="F:sulfite reductase (ferredoxin) activity"/>
    <property type="evidence" value="ECO:0007669"/>
    <property type="project" value="UniProtKB-EC"/>
</dbReference>
<dbReference type="InterPro" id="IPR045854">
    <property type="entry name" value="NO2/SO3_Rdtase_4Fe4S_sf"/>
</dbReference>
<keyword evidence="1" id="KW-0004">4Fe-4S</keyword>
<feature type="domain" description="Nitrite/sulphite reductase 4Fe-4S" evidence="8">
    <location>
        <begin position="157"/>
        <end position="313"/>
    </location>
</feature>
<dbReference type="PANTHER" id="PTHR32439:SF9">
    <property type="entry name" value="BLR3264 PROTEIN"/>
    <property type="match status" value="1"/>
</dbReference>
<evidence type="ECO:0000256" key="6">
    <source>
        <dbReference type="ARBA" id="ARBA00023014"/>
    </source>
</evidence>
<dbReference type="SUPFAM" id="SSF56014">
    <property type="entry name" value="Nitrite and sulphite reductase 4Fe-4S domain-like"/>
    <property type="match status" value="2"/>
</dbReference>
<protein>
    <submittedName>
        <fullName evidence="10">Sulfite reductase [ferredoxin]</fullName>
        <ecNumber evidence="10">1.8.7.1</ecNumber>
    </submittedName>
</protein>
<keyword evidence="2" id="KW-0349">Heme</keyword>
<feature type="domain" description="Nitrite/sulphite reductase 4Fe-4S" evidence="8">
    <location>
        <begin position="437"/>
        <end position="583"/>
    </location>
</feature>
<evidence type="ECO:0000313" key="10">
    <source>
        <dbReference type="EMBL" id="AWT59298.1"/>
    </source>
</evidence>
<dbReference type="PANTHER" id="PTHR32439">
    <property type="entry name" value="FERREDOXIN--NITRITE REDUCTASE, CHLOROPLASTIC"/>
    <property type="match status" value="1"/>
</dbReference>
<dbReference type="PROSITE" id="PS00365">
    <property type="entry name" value="NIR_SIR"/>
    <property type="match status" value="1"/>
</dbReference>
<accession>A0A2Z4AEB3</accession>
<dbReference type="AlphaFoldDB" id="A0A2Z4AEB3"/>
<dbReference type="GO" id="GO:0051539">
    <property type="term" value="F:4 iron, 4 sulfur cluster binding"/>
    <property type="evidence" value="ECO:0007669"/>
    <property type="project" value="UniProtKB-KW"/>
</dbReference>
<dbReference type="Gene3D" id="1.20.120.330">
    <property type="entry name" value="Nucleotidyltransferases domain 2"/>
    <property type="match status" value="1"/>
</dbReference>
<sequence>MKTSSSQWKDKLQNKLPEQLDREINIFETEIDLRKQGKIEEKLFAETRLRRGAYGQRYDNGRRHDGMKTQALAYQEKESKGPNTVWDAPGMLRIKIPYGGMSPEKLELMADVAEEYSLGLAHVTTRQDFQLHYIQIEDTPSLMRRLASVGITTREACGNSVRNVTACPYTGVCCDEAFDVTPYAQALSRFLLGHPDAQDFGRKFKPAFSGCKEQACGLVMMHDLGCIAVTREVDGKTKRGFEFYVGGGLGAVPHQAKLLDDFLPPEELMPMAQAIARVYARLGEKKNRNRARIKFLIKDIGVEEFKRLVQEEREKLPYDERWTSYIEEEMKNQEEPKRSGGEEIESNGSDEFRRWLKTNVRPQRQAGYVTVTVALPLGDITSLQLRDLADIVRRFTRGTIRTTVEQNAVLRWISKTDLNELYNALVEANLGESGACNLYDVTACPGTDTCKLGISSSRGLAAELRNRLEHKYYNMDEAIQSLHIKISGCFNSCGQHHVADLGFYGVSRSNKGFKVPGFQVVLGGQWEENAGSFGLPIMAIPSKNVPEVVDRITNRYVMEREKGEKFKTFIDRIGKVEVKKMLQDLANVPDHEVDSSKYADWGDPREYSLLDRSEGECAGEVVPLVEFGLAAAERGVFEAQIALEEGNAQGAAKNAYRAMIDAAKALIKTEFLDVSDNDEQVVSEFRRRFFDTQKFFDPYAGGKFAQYLFDAHGRNGRTYDVEAAHHMIEEAQLFVEAAHSCYHRMRTDESVAGAVKG</sequence>
<dbReference type="InterPro" id="IPR006067">
    <property type="entry name" value="NO2/SO3_Rdtase_4Fe4S_dom"/>
</dbReference>
<keyword evidence="4 10" id="KW-0560">Oxidoreductase</keyword>
<evidence type="ECO:0000259" key="8">
    <source>
        <dbReference type="Pfam" id="PF01077"/>
    </source>
</evidence>
<dbReference type="KEGG" id="mtar:DF168_00482"/>
<evidence type="ECO:0000256" key="5">
    <source>
        <dbReference type="ARBA" id="ARBA00023004"/>
    </source>
</evidence>
<evidence type="ECO:0000256" key="2">
    <source>
        <dbReference type="ARBA" id="ARBA00022617"/>
    </source>
</evidence>
<dbReference type="SUPFAM" id="SSF55124">
    <property type="entry name" value="Nitrite/Sulfite reductase N-terminal domain-like"/>
    <property type="match status" value="2"/>
</dbReference>
<dbReference type="GO" id="GO:0046872">
    <property type="term" value="F:metal ion binding"/>
    <property type="evidence" value="ECO:0007669"/>
    <property type="project" value="UniProtKB-KW"/>
</dbReference>
<feature type="compositionally biased region" description="Basic and acidic residues" evidence="7">
    <location>
        <begin position="329"/>
        <end position="341"/>
    </location>
</feature>
<evidence type="ECO:0000313" key="11">
    <source>
        <dbReference type="Proteomes" id="UP000247465"/>
    </source>
</evidence>
<evidence type="ECO:0000256" key="1">
    <source>
        <dbReference type="ARBA" id="ARBA00022485"/>
    </source>
</evidence>
<feature type="region of interest" description="Disordered" evidence="7">
    <location>
        <begin position="329"/>
        <end position="348"/>
    </location>
</feature>
<reference evidence="10 11" key="1">
    <citation type="submission" date="2018-06" db="EMBL/GenBank/DDBJ databases">
        <title>Draft Genome Sequence of a Novel Marine Bacterium Related to the Verrucomicrobia.</title>
        <authorList>
            <person name="Vosseberg J."/>
            <person name="Martijn J."/>
            <person name="Ettema T.J.G."/>
        </authorList>
    </citation>
    <scope>NUCLEOTIDE SEQUENCE [LARGE SCALE GENOMIC DNA]</scope>
    <source>
        <strain evidence="10">TARA_B100001123</strain>
    </source>
</reference>
<evidence type="ECO:0000256" key="4">
    <source>
        <dbReference type="ARBA" id="ARBA00023002"/>
    </source>
</evidence>
<dbReference type="EC" id="1.8.7.1" evidence="10"/>